<evidence type="ECO:0000256" key="1">
    <source>
        <dbReference type="ARBA" id="ARBA00009995"/>
    </source>
</evidence>
<evidence type="ECO:0000313" key="8">
    <source>
        <dbReference type="Proteomes" id="UP001151287"/>
    </source>
</evidence>
<dbReference type="EMBL" id="JAMQYH010000001">
    <property type="protein sequence ID" value="KAJ1701938.1"/>
    <property type="molecule type" value="Genomic_DNA"/>
</dbReference>
<dbReference type="CDD" id="cd03784">
    <property type="entry name" value="GT1_Gtf-like"/>
    <property type="match status" value="1"/>
</dbReference>
<dbReference type="Pfam" id="PF26168">
    <property type="entry name" value="Glyco_transf_N"/>
    <property type="match status" value="1"/>
</dbReference>
<reference evidence="7" key="1">
    <citation type="journal article" date="2022" name="Cell">
        <title>Repeat-based holocentromeres influence genome architecture and karyotype evolution.</title>
        <authorList>
            <person name="Hofstatter P.G."/>
            <person name="Thangavel G."/>
            <person name="Lux T."/>
            <person name="Neumann P."/>
            <person name="Vondrak T."/>
            <person name="Novak P."/>
            <person name="Zhang M."/>
            <person name="Costa L."/>
            <person name="Castellani M."/>
            <person name="Scott A."/>
            <person name="Toegelov H."/>
            <person name="Fuchs J."/>
            <person name="Mata-Sucre Y."/>
            <person name="Dias Y."/>
            <person name="Vanzela A.L.L."/>
            <person name="Huettel B."/>
            <person name="Almeida C.C.S."/>
            <person name="Simkova H."/>
            <person name="Souza G."/>
            <person name="Pedrosa-Harand A."/>
            <person name="Macas J."/>
            <person name="Mayer K.F.X."/>
            <person name="Houben A."/>
            <person name="Marques A."/>
        </authorList>
    </citation>
    <scope>NUCLEOTIDE SEQUENCE</scope>
    <source>
        <strain evidence="7">RhyBre1mFocal</strain>
    </source>
</reference>
<evidence type="ECO:0000259" key="6">
    <source>
        <dbReference type="Pfam" id="PF26168"/>
    </source>
</evidence>
<evidence type="ECO:0000256" key="3">
    <source>
        <dbReference type="ARBA" id="ARBA00022679"/>
    </source>
</evidence>
<accession>A0A9Q0HY70</accession>
<dbReference type="AlphaFoldDB" id="A0A9Q0HY70"/>
<dbReference type="Pfam" id="PF00201">
    <property type="entry name" value="UDPGT"/>
    <property type="match status" value="1"/>
</dbReference>
<keyword evidence="8" id="KW-1185">Reference proteome</keyword>
<evidence type="ECO:0000313" key="7">
    <source>
        <dbReference type="EMBL" id="KAJ1701938.1"/>
    </source>
</evidence>
<evidence type="ECO:0000256" key="5">
    <source>
        <dbReference type="RuleBase" id="RU362057"/>
    </source>
</evidence>
<proteinExistence type="inferred from homology"/>
<dbReference type="SUPFAM" id="SSF53756">
    <property type="entry name" value="UDP-Glycosyltransferase/glycogen phosphorylase"/>
    <property type="match status" value="1"/>
</dbReference>
<keyword evidence="2 4" id="KW-0328">Glycosyltransferase</keyword>
<keyword evidence="3 4" id="KW-0808">Transferase</keyword>
<comment type="similarity">
    <text evidence="1 4">Belongs to the UDP-glycosyltransferase family.</text>
</comment>
<dbReference type="FunFam" id="3.40.50.2000:FF:000103">
    <property type="entry name" value="Glycosyltransferase"/>
    <property type="match status" value="1"/>
</dbReference>
<dbReference type="InterPro" id="IPR035595">
    <property type="entry name" value="UDP_glycos_trans_CS"/>
</dbReference>
<dbReference type="InterPro" id="IPR002213">
    <property type="entry name" value="UDP_glucos_trans"/>
</dbReference>
<dbReference type="InterPro" id="IPR058980">
    <property type="entry name" value="Glyco_transf_N"/>
</dbReference>
<dbReference type="EC" id="2.4.1.-" evidence="5"/>
<dbReference type="OrthoDB" id="5835829at2759"/>
<dbReference type="Gene3D" id="3.40.50.2000">
    <property type="entry name" value="Glycogen Phosphorylase B"/>
    <property type="match status" value="2"/>
</dbReference>
<feature type="domain" description="Glycosyltransferase N-terminal" evidence="6">
    <location>
        <begin position="34"/>
        <end position="271"/>
    </location>
</feature>
<dbReference type="PROSITE" id="PS00375">
    <property type="entry name" value="UDPGT"/>
    <property type="match status" value="1"/>
</dbReference>
<gene>
    <name evidence="7" type="ORF">LUZ63_001717</name>
</gene>
<comment type="caution">
    <text evidence="7">The sequence shown here is derived from an EMBL/GenBank/DDBJ whole genome shotgun (WGS) entry which is preliminary data.</text>
</comment>
<organism evidence="7 8">
    <name type="scientific">Rhynchospora breviuscula</name>
    <dbReference type="NCBI Taxonomy" id="2022672"/>
    <lineage>
        <taxon>Eukaryota</taxon>
        <taxon>Viridiplantae</taxon>
        <taxon>Streptophyta</taxon>
        <taxon>Embryophyta</taxon>
        <taxon>Tracheophyta</taxon>
        <taxon>Spermatophyta</taxon>
        <taxon>Magnoliopsida</taxon>
        <taxon>Liliopsida</taxon>
        <taxon>Poales</taxon>
        <taxon>Cyperaceae</taxon>
        <taxon>Cyperoideae</taxon>
        <taxon>Rhynchosporeae</taxon>
        <taxon>Rhynchospora</taxon>
    </lineage>
</organism>
<dbReference type="PANTHER" id="PTHR48045:SF37">
    <property type="entry name" value="UDP-GLYCOSYLTRANSFERASE 92A1-LIKE"/>
    <property type="match status" value="1"/>
</dbReference>
<name>A0A9Q0HY70_9POAL</name>
<dbReference type="Proteomes" id="UP001151287">
    <property type="component" value="Unassembled WGS sequence"/>
</dbReference>
<protein>
    <recommendedName>
        <fullName evidence="5">Glycosyltransferase</fullName>
        <ecNumber evidence="5">2.4.1.-</ecNumber>
    </recommendedName>
</protein>
<dbReference type="PANTHER" id="PTHR48045">
    <property type="entry name" value="UDP-GLYCOSYLTRANSFERASE 72B1"/>
    <property type="match status" value="1"/>
</dbReference>
<evidence type="ECO:0000256" key="4">
    <source>
        <dbReference type="RuleBase" id="RU003718"/>
    </source>
</evidence>
<sequence>MNPIPSPHFLNAASSSSTTPLIPMVTKKVLSPHIVLFPFLAQGHINPFISLASVLHRHYPNLTITLVSTPRTLESIRASFLPSSSIHFHALPFSPESFNLPPHTEALTSLRFDQFISFYNASLSLLPAFDSFIASIVDTSRPVTIVADFFFAWSVEVAHKYNAFHSILISSGSFGTAVFFSICTHLPENIRKGDELFLPEYPEVVLHKTQLPKYWFDDSVSKQWADFLQGQVRLCYKTDAMLANSVEEVEFIGLGMLRKTFKMPVWPVGPLLGAPDAMSEKDRGIMNWLDTHKEGSVLFVSFGSQNTIQAKQMMELALGLEAAGRPFMWLIRPPVGYDVKGEFKPEWLPEGFEERMRQEGKGLLIYGWAPQVSILAHKSTGAFLSHCGWNSTLEALVHGVPIIGWPLSGEQFYNVMMLEKWRASVEMARGNYEYSHVDRERVREVIETVMGESEKGKEIRKNAGVVKDLMDNAWKEGGSSVDGFHEFLKKAGVLV</sequence>
<evidence type="ECO:0000256" key="2">
    <source>
        <dbReference type="ARBA" id="ARBA00022676"/>
    </source>
</evidence>
<dbReference type="GO" id="GO:0008194">
    <property type="term" value="F:UDP-glycosyltransferase activity"/>
    <property type="evidence" value="ECO:0007669"/>
    <property type="project" value="InterPro"/>
</dbReference>
<dbReference type="FunFam" id="3.40.50.2000:FF:000064">
    <property type="entry name" value="Glycosyltransferase"/>
    <property type="match status" value="1"/>
</dbReference>